<protein>
    <submittedName>
        <fullName evidence="3">4-fold beta flower protein</fullName>
    </submittedName>
</protein>
<feature type="region of interest" description="Disordered" evidence="1">
    <location>
        <begin position="61"/>
        <end position="80"/>
    </location>
</feature>
<feature type="domain" description="4-fold beta flower" evidence="2">
    <location>
        <begin position="2"/>
        <end position="52"/>
    </location>
</feature>
<sequence>MSIYLWSGHAVAYVVEENLYGWNGQHTGWFVNGVLYNRRGQRAGSIGGKCPCALYATPVSSDQRGQTQGFRRYSQGRHYL</sequence>
<comment type="caution">
    <text evidence="3">The sequence shown here is derived from an EMBL/GenBank/DDBJ whole genome shotgun (WGS) entry which is preliminary data.</text>
</comment>
<name>A0ABW7LYS4_9PSED</name>
<reference evidence="3 4" key="1">
    <citation type="submission" date="2024-10" db="EMBL/GenBank/DDBJ databases">
        <title>Aeromonas and Pseudomonas from the Cagarras Archipelago, Rio de Janeiro, Brazil.</title>
        <authorList>
            <person name="Canellas A.L.B."/>
            <person name="Laport M.S."/>
        </authorList>
    </citation>
    <scope>NUCLEOTIDE SEQUENCE [LARGE SCALE GENOMIC DNA]</scope>
    <source>
        <strain evidence="3 4">CPF-4</strain>
    </source>
</reference>
<gene>
    <name evidence="3" type="ORF">ACHMWK_09960</name>
</gene>
<dbReference type="InterPro" id="IPR048911">
    <property type="entry name" value="Bflower"/>
</dbReference>
<evidence type="ECO:0000313" key="4">
    <source>
        <dbReference type="Proteomes" id="UP001609821"/>
    </source>
</evidence>
<evidence type="ECO:0000259" key="2">
    <source>
        <dbReference type="Pfam" id="PF21784"/>
    </source>
</evidence>
<organism evidence="3 4">
    <name type="scientific">Pseudomonas kulmbachensis</name>
    <dbReference type="NCBI Taxonomy" id="3043408"/>
    <lineage>
        <taxon>Bacteria</taxon>
        <taxon>Pseudomonadati</taxon>
        <taxon>Pseudomonadota</taxon>
        <taxon>Gammaproteobacteria</taxon>
        <taxon>Pseudomonadales</taxon>
        <taxon>Pseudomonadaceae</taxon>
        <taxon>Pseudomonas</taxon>
    </lineage>
</organism>
<accession>A0ABW7LYS4</accession>
<proteinExistence type="predicted"/>
<dbReference type="EMBL" id="JBINXB010000010">
    <property type="protein sequence ID" value="MFH6566285.1"/>
    <property type="molecule type" value="Genomic_DNA"/>
</dbReference>
<keyword evidence="4" id="KW-1185">Reference proteome</keyword>
<dbReference type="Proteomes" id="UP001609821">
    <property type="component" value="Unassembled WGS sequence"/>
</dbReference>
<evidence type="ECO:0000256" key="1">
    <source>
        <dbReference type="SAM" id="MobiDB-lite"/>
    </source>
</evidence>
<dbReference type="Pfam" id="PF21784">
    <property type="entry name" value="Bflower"/>
    <property type="match status" value="1"/>
</dbReference>
<evidence type="ECO:0000313" key="3">
    <source>
        <dbReference type="EMBL" id="MFH6566285.1"/>
    </source>
</evidence>
<dbReference type="RefSeq" id="WP_395247009.1">
    <property type="nucleotide sequence ID" value="NZ_JBINXA010000001.1"/>
</dbReference>